<dbReference type="Pfam" id="PF13443">
    <property type="entry name" value="HTH_26"/>
    <property type="match status" value="1"/>
</dbReference>
<name>A0A1C6TN92_9ACTN</name>
<feature type="compositionally biased region" description="Low complexity" evidence="1">
    <location>
        <begin position="87"/>
        <end position="107"/>
    </location>
</feature>
<dbReference type="InterPro" id="IPR010982">
    <property type="entry name" value="Lambda_DNA-bd_dom_sf"/>
</dbReference>
<organism evidence="3 4">
    <name type="scientific">Micromonospora pallida</name>
    <dbReference type="NCBI Taxonomy" id="145854"/>
    <lineage>
        <taxon>Bacteria</taxon>
        <taxon>Bacillati</taxon>
        <taxon>Actinomycetota</taxon>
        <taxon>Actinomycetes</taxon>
        <taxon>Micromonosporales</taxon>
        <taxon>Micromonosporaceae</taxon>
        <taxon>Micromonospora</taxon>
    </lineage>
</organism>
<dbReference type="SMART" id="SM00530">
    <property type="entry name" value="HTH_XRE"/>
    <property type="match status" value="1"/>
</dbReference>
<dbReference type="Proteomes" id="UP000198959">
    <property type="component" value="Unassembled WGS sequence"/>
</dbReference>
<dbReference type="InterPro" id="IPR001387">
    <property type="entry name" value="Cro/C1-type_HTH"/>
</dbReference>
<keyword evidence="4" id="KW-1185">Reference proteome</keyword>
<feature type="region of interest" description="Disordered" evidence="1">
    <location>
        <begin position="73"/>
        <end position="132"/>
    </location>
</feature>
<evidence type="ECO:0000313" key="4">
    <source>
        <dbReference type="Proteomes" id="UP000198959"/>
    </source>
</evidence>
<feature type="domain" description="HTH cro/C1-type" evidence="2">
    <location>
        <begin position="29"/>
        <end position="71"/>
    </location>
</feature>
<protein>
    <submittedName>
        <fullName evidence="3">Cro/C1-type HTH DNA-binding domain-containing protein</fullName>
    </submittedName>
</protein>
<dbReference type="CDD" id="cd00093">
    <property type="entry name" value="HTH_XRE"/>
    <property type="match status" value="1"/>
</dbReference>
<evidence type="ECO:0000259" key="2">
    <source>
        <dbReference type="PROSITE" id="PS50943"/>
    </source>
</evidence>
<evidence type="ECO:0000313" key="3">
    <source>
        <dbReference type="EMBL" id="SCL43221.1"/>
    </source>
</evidence>
<evidence type="ECO:0000256" key="1">
    <source>
        <dbReference type="SAM" id="MobiDB-lite"/>
    </source>
</evidence>
<dbReference type="STRING" id="145854.GA0074692_6772"/>
<reference evidence="4" key="1">
    <citation type="submission" date="2016-06" db="EMBL/GenBank/DDBJ databases">
        <authorList>
            <person name="Varghese N."/>
            <person name="Submissions Spin"/>
        </authorList>
    </citation>
    <scope>NUCLEOTIDE SEQUENCE [LARGE SCALE GENOMIC DNA]</scope>
    <source>
        <strain evidence="4">DSM 43817</strain>
    </source>
</reference>
<dbReference type="PROSITE" id="PS50943">
    <property type="entry name" value="HTH_CROC1"/>
    <property type="match status" value="1"/>
</dbReference>
<gene>
    <name evidence="3" type="ORF">GA0074692_6772</name>
</gene>
<dbReference type="SUPFAM" id="SSF47413">
    <property type="entry name" value="lambda repressor-like DNA-binding domains"/>
    <property type="match status" value="1"/>
</dbReference>
<dbReference type="OrthoDB" id="3402715at2"/>
<proteinExistence type="predicted"/>
<dbReference type="RefSeq" id="WP_091654673.1">
    <property type="nucleotide sequence ID" value="NZ_FMHW01000003.1"/>
</dbReference>
<accession>A0A1C6TN92</accession>
<dbReference type="Gene3D" id="1.10.260.40">
    <property type="entry name" value="lambda repressor-like DNA-binding domains"/>
    <property type="match status" value="1"/>
</dbReference>
<feature type="compositionally biased region" description="Polar residues" evidence="1">
    <location>
        <begin position="108"/>
        <end position="117"/>
    </location>
</feature>
<sequence>METATRAHLRHLVAEEIGAHLGRRRMSGAKLARAIERSEMYVSRRLRGETAFDLDDLERIAEVLGVTVTDLLPADKVRPNSRSADQAVRATSPARPAASRPKGRSAAESTRPTSSVPASRRRPTPINRPVGR</sequence>
<dbReference type="AlphaFoldDB" id="A0A1C6TN92"/>
<dbReference type="EMBL" id="FMHW01000003">
    <property type="protein sequence ID" value="SCL43221.1"/>
    <property type="molecule type" value="Genomic_DNA"/>
</dbReference>
<keyword evidence="3" id="KW-0238">DNA-binding</keyword>
<dbReference type="GO" id="GO:0003677">
    <property type="term" value="F:DNA binding"/>
    <property type="evidence" value="ECO:0007669"/>
    <property type="project" value="UniProtKB-KW"/>
</dbReference>